<dbReference type="GO" id="GO:0008757">
    <property type="term" value="F:S-adenosylmethionine-dependent methyltransferase activity"/>
    <property type="evidence" value="ECO:0007669"/>
    <property type="project" value="InterPro"/>
</dbReference>
<dbReference type="EMBL" id="CYGV01001289">
    <property type="protein sequence ID" value="CUA72145.1"/>
    <property type="molecule type" value="Genomic_DNA"/>
</dbReference>
<dbReference type="Pfam" id="PF08241">
    <property type="entry name" value="Methyltransf_11"/>
    <property type="match status" value="1"/>
</dbReference>
<reference evidence="2 3" key="1">
    <citation type="submission" date="2015-07" db="EMBL/GenBank/DDBJ databases">
        <authorList>
            <person name="Noorani M."/>
        </authorList>
    </citation>
    <scope>NUCLEOTIDE SEQUENCE [LARGE SCALE GENOMIC DNA]</scope>
    <source>
        <strain evidence="2">BBA 69670</strain>
    </source>
</reference>
<protein>
    <recommendedName>
        <fullName evidence="1">Methyltransferase type 11 domain-containing protein</fullName>
    </recommendedName>
</protein>
<keyword evidence="3" id="KW-1185">Reference proteome</keyword>
<sequence>MKAICTELVERGTGDTDPFDGAVFDVIVCTQAYHHFEDINGTTKILASYLKPGTGVLVVIDMIRSSESEKLHKDHGHVVVYKGGFEEEPIRSAFVDAAGLQNYSFKPAFQMGWEEKLVDLFIATGVRTAT</sequence>
<gene>
    <name evidence="2" type="ORF">RSOLAG22IIIB_00807</name>
</gene>
<dbReference type="SUPFAM" id="SSF53335">
    <property type="entry name" value="S-adenosyl-L-methionine-dependent methyltransferases"/>
    <property type="match status" value="1"/>
</dbReference>
<accession>A0A0K6G0U1</accession>
<evidence type="ECO:0000259" key="1">
    <source>
        <dbReference type="Pfam" id="PF08241"/>
    </source>
</evidence>
<proteinExistence type="predicted"/>
<dbReference type="AlphaFoldDB" id="A0A0K6G0U1"/>
<dbReference type="Gene3D" id="3.40.50.150">
    <property type="entry name" value="Vaccinia Virus protein VP39"/>
    <property type="match status" value="1"/>
</dbReference>
<evidence type="ECO:0000313" key="2">
    <source>
        <dbReference type="EMBL" id="CUA72145.1"/>
    </source>
</evidence>
<dbReference type="InterPro" id="IPR013216">
    <property type="entry name" value="Methyltransf_11"/>
</dbReference>
<dbReference type="InterPro" id="IPR029063">
    <property type="entry name" value="SAM-dependent_MTases_sf"/>
</dbReference>
<dbReference type="Proteomes" id="UP000044841">
    <property type="component" value="Unassembled WGS sequence"/>
</dbReference>
<evidence type="ECO:0000313" key="3">
    <source>
        <dbReference type="Proteomes" id="UP000044841"/>
    </source>
</evidence>
<feature type="domain" description="Methyltransferase type 11" evidence="1">
    <location>
        <begin position="16"/>
        <end position="53"/>
    </location>
</feature>
<name>A0A0K6G0U1_9AGAM</name>
<organism evidence="2 3">
    <name type="scientific">Rhizoctonia solani</name>
    <dbReference type="NCBI Taxonomy" id="456999"/>
    <lineage>
        <taxon>Eukaryota</taxon>
        <taxon>Fungi</taxon>
        <taxon>Dikarya</taxon>
        <taxon>Basidiomycota</taxon>
        <taxon>Agaricomycotina</taxon>
        <taxon>Agaricomycetes</taxon>
        <taxon>Cantharellales</taxon>
        <taxon>Ceratobasidiaceae</taxon>
        <taxon>Rhizoctonia</taxon>
    </lineage>
</organism>